<comment type="caution">
    <text evidence="1">The sequence shown here is derived from an EMBL/GenBank/DDBJ whole genome shotgun (WGS) entry which is preliminary data.</text>
</comment>
<name>A0A267FD47_9PLAT</name>
<accession>A0A267FD47</accession>
<feature type="non-terminal residue" evidence="1">
    <location>
        <position position="51"/>
    </location>
</feature>
<dbReference type="EMBL" id="NIVC01001196">
    <property type="protein sequence ID" value="PAA70922.1"/>
    <property type="molecule type" value="Genomic_DNA"/>
</dbReference>
<gene>
    <name evidence="1" type="ORF">BOX15_Mlig003438g2</name>
    <name evidence="2" type="ORF">BOX15_Mlig006515g2</name>
</gene>
<keyword evidence="3" id="KW-1185">Reference proteome</keyword>
<reference evidence="1 3" key="1">
    <citation type="submission" date="2017-06" db="EMBL/GenBank/DDBJ databases">
        <title>A platform for efficient transgenesis in Macrostomum lignano, a flatworm model organism for stem cell research.</title>
        <authorList>
            <person name="Berezikov E."/>
        </authorList>
    </citation>
    <scope>NUCLEOTIDE SEQUENCE [LARGE SCALE GENOMIC DNA]</scope>
    <source>
        <strain evidence="1">DV1</strain>
        <tissue evidence="1">Whole organism</tissue>
    </source>
</reference>
<organism evidence="1 3">
    <name type="scientific">Macrostomum lignano</name>
    <dbReference type="NCBI Taxonomy" id="282301"/>
    <lineage>
        <taxon>Eukaryota</taxon>
        <taxon>Metazoa</taxon>
        <taxon>Spiralia</taxon>
        <taxon>Lophotrochozoa</taxon>
        <taxon>Platyhelminthes</taxon>
        <taxon>Rhabditophora</taxon>
        <taxon>Macrostomorpha</taxon>
        <taxon>Macrostomida</taxon>
        <taxon>Macrostomidae</taxon>
        <taxon>Macrostomum</taxon>
    </lineage>
</organism>
<evidence type="ECO:0000313" key="1">
    <source>
        <dbReference type="EMBL" id="PAA70922.1"/>
    </source>
</evidence>
<sequence length="51" mass="5898">MKLEVFISKLNLNTNKVVLLYKFYLTPTVHLNSKRKIMNVGVLVGQVCQDF</sequence>
<dbReference type="Proteomes" id="UP000215902">
    <property type="component" value="Unassembled WGS sequence"/>
</dbReference>
<protein>
    <submittedName>
        <fullName evidence="1">Uncharacterized protein</fullName>
    </submittedName>
</protein>
<evidence type="ECO:0000313" key="3">
    <source>
        <dbReference type="Proteomes" id="UP000215902"/>
    </source>
</evidence>
<dbReference type="EMBL" id="NIVC01000362">
    <property type="protein sequence ID" value="PAA84799.1"/>
    <property type="molecule type" value="Genomic_DNA"/>
</dbReference>
<proteinExistence type="predicted"/>
<dbReference type="AlphaFoldDB" id="A0A267FD47"/>
<evidence type="ECO:0000313" key="2">
    <source>
        <dbReference type="EMBL" id="PAA84799.1"/>
    </source>
</evidence>